<dbReference type="SUPFAM" id="SSF56112">
    <property type="entry name" value="Protein kinase-like (PK-like)"/>
    <property type="match status" value="1"/>
</dbReference>
<dbReference type="PANTHER" id="PTHR38248">
    <property type="entry name" value="FUNK1 6"/>
    <property type="match status" value="1"/>
</dbReference>
<comment type="caution">
    <text evidence="3">The sequence shown here is derived from an EMBL/GenBank/DDBJ whole genome shotgun (WGS) entry which is preliminary data.</text>
</comment>
<dbReference type="EMBL" id="CAJMWQ010001414">
    <property type="protein sequence ID" value="CAE6449670.1"/>
    <property type="molecule type" value="Genomic_DNA"/>
</dbReference>
<gene>
    <name evidence="3" type="ORF">RDB_LOCUS77757</name>
</gene>
<dbReference type="Proteomes" id="UP000663826">
    <property type="component" value="Unassembled WGS sequence"/>
</dbReference>
<accession>A0A8H3B737</accession>
<feature type="domain" description="Fungal-type protein kinase" evidence="2">
    <location>
        <begin position="613"/>
        <end position="657"/>
    </location>
</feature>
<evidence type="ECO:0000313" key="3">
    <source>
        <dbReference type="EMBL" id="CAE6449670.1"/>
    </source>
</evidence>
<dbReference type="Pfam" id="PF17667">
    <property type="entry name" value="Pkinase_fungal"/>
    <property type="match status" value="2"/>
</dbReference>
<evidence type="ECO:0000259" key="2">
    <source>
        <dbReference type="Pfam" id="PF17667"/>
    </source>
</evidence>
<dbReference type="InterPro" id="IPR011009">
    <property type="entry name" value="Kinase-like_dom_sf"/>
</dbReference>
<evidence type="ECO:0000256" key="1">
    <source>
        <dbReference type="SAM" id="MobiDB-lite"/>
    </source>
</evidence>
<dbReference type="PANTHER" id="PTHR38248:SF2">
    <property type="entry name" value="FUNK1 11"/>
    <property type="match status" value="1"/>
</dbReference>
<protein>
    <recommendedName>
        <fullName evidence="2">Fungal-type protein kinase domain-containing protein</fullName>
    </recommendedName>
</protein>
<proteinExistence type="predicted"/>
<reference evidence="3" key="1">
    <citation type="submission" date="2021-01" db="EMBL/GenBank/DDBJ databases">
        <authorList>
            <person name="Kaushik A."/>
        </authorList>
    </citation>
    <scope>NUCLEOTIDE SEQUENCE</scope>
    <source>
        <strain evidence="3">AG1-1B</strain>
    </source>
</reference>
<evidence type="ECO:0000313" key="4">
    <source>
        <dbReference type="Proteomes" id="UP000663826"/>
    </source>
</evidence>
<organism evidence="3 4">
    <name type="scientific">Rhizoctonia solani</name>
    <dbReference type="NCBI Taxonomy" id="456999"/>
    <lineage>
        <taxon>Eukaryota</taxon>
        <taxon>Fungi</taxon>
        <taxon>Dikarya</taxon>
        <taxon>Basidiomycota</taxon>
        <taxon>Agaricomycotina</taxon>
        <taxon>Agaricomycetes</taxon>
        <taxon>Cantharellales</taxon>
        <taxon>Ceratobasidiaceae</taxon>
        <taxon>Rhizoctonia</taxon>
    </lineage>
</organism>
<feature type="region of interest" description="Disordered" evidence="1">
    <location>
        <begin position="539"/>
        <end position="616"/>
    </location>
</feature>
<name>A0A8H3B737_9AGAM</name>
<feature type="domain" description="Fungal-type protein kinase" evidence="2">
    <location>
        <begin position="126"/>
        <end position="503"/>
    </location>
</feature>
<sequence length="774" mass="88253">MDLQLKDELRNVIFHDPKFTEHFLSGDSKKLTSVIKHCSNNDSQYKKKTKWSIPEKVSDEEQLYGPVLKILNTIKKAVDDVHGSPEALVPAPKDAKLELIIDNHKHPINSDLANSEFIKPDQVLFQDTQRHWENVRLPIEIKKLPGHHKAGMKQLSRYARAVFAHQLHRRHLYGLMVCGREATFVRFDRAGILYSGRINIIEQSEVFTRAFASLLMLDRVDEGLDPAFKFSRDSNGRLVYYIDLPECEVDKLSGESSSDKEEKSTSTSGQRMRRFEVVERLCHRESICGRATIVLHIREVVESKQRAKATKGVKNKGKRKTTKKAEPREYALKLIWRDPQRESEGDVLEQVYGMFGLPQYAGHWDVSSKCRCNAPTGYRCKDEKCVDKTVEVDGLEVCNRFRDVCILVPDEGRDEGEPEEVDTTEHHPTSHVRLLRIYSYILMSNIGVALWRAESPRQFMMAILDAILGYWGLFNLGIMHRDVSDGNVMMVGEGQTFKRRKWKEQRNPIAGPQVKELAESEDMLRQVLKELGHRDPTGMLSDFDLHARHSSSPDSIDPAQPALTNDASAGAIRPRDEDPPSTRGHKRRKANLARSVPTEQEGKADADQGGSKKKKVVDYRTGTPAFMAVKVLRMPVGKPFHHSFIYDLESFFWLILWSAAAHLDNSATHPTLDAQEALDSMNQHNTSSTWKWKMVQLSFCSREPKTITETLEGFGNRWGLSIMFRDVILKLGAFFDRALCDETLTELESSPGQTFLSVVNIFRDTLELKTELHM</sequence>
<dbReference type="InterPro" id="IPR040976">
    <property type="entry name" value="Pkinase_fungal"/>
</dbReference>
<dbReference type="AlphaFoldDB" id="A0A8H3B737"/>